<feature type="chain" id="PRO_5046173860" description="J domain-containing protein" evidence="4">
    <location>
        <begin position="19"/>
        <end position="363"/>
    </location>
</feature>
<keyword evidence="6" id="KW-1185">Reference proteome</keyword>
<dbReference type="RefSeq" id="WP_261892811.1">
    <property type="nucleotide sequence ID" value="NZ_AP024895.1"/>
</dbReference>
<dbReference type="Pfam" id="PF08238">
    <property type="entry name" value="Sel1"/>
    <property type="match status" value="3"/>
</dbReference>
<dbReference type="EMBL" id="CP138203">
    <property type="protein sequence ID" value="WPC73002.1"/>
    <property type="molecule type" value="Genomic_DNA"/>
</dbReference>
<feature type="region of interest" description="Disordered" evidence="2">
    <location>
        <begin position="233"/>
        <end position="259"/>
    </location>
</feature>
<dbReference type="Proteomes" id="UP001304071">
    <property type="component" value="Chromosome 1"/>
</dbReference>
<proteinExistence type="predicted"/>
<keyword evidence="4" id="KW-0732">Signal</keyword>
<feature type="signal peptide" evidence="4">
    <location>
        <begin position="1"/>
        <end position="18"/>
    </location>
</feature>
<keyword evidence="3" id="KW-0812">Transmembrane</keyword>
<evidence type="ECO:0000256" key="1">
    <source>
        <dbReference type="ARBA" id="ARBA00023186"/>
    </source>
</evidence>
<protein>
    <recommendedName>
        <fullName evidence="7">J domain-containing protein</fullName>
    </recommendedName>
</protein>
<dbReference type="InterPro" id="IPR011990">
    <property type="entry name" value="TPR-like_helical_dom_sf"/>
</dbReference>
<keyword evidence="1" id="KW-0143">Chaperone</keyword>
<evidence type="ECO:0000256" key="3">
    <source>
        <dbReference type="SAM" id="Phobius"/>
    </source>
</evidence>
<evidence type="ECO:0000313" key="5">
    <source>
        <dbReference type="EMBL" id="WPC73002.1"/>
    </source>
</evidence>
<dbReference type="SMART" id="SM00671">
    <property type="entry name" value="SEL1"/>
    <property type="match status" value="2"/>
</dbReference>
<feature type="compositionally biased region" description="Basic and acidic residues" evidence="2">
    <location>
        <begin position="233"/>
        <end position="243"/>
    </location>
</feature>
<feature type="compositionally biased region" description="Low complexity" evidence="2">
    <location>
        <begin position="179"/>
        <end position="197"/>
    </location>
</feature>
<accession>A0ABZ0Q977</accession>
<dbReference type="SUPFAM" id="SSF46565">
    <property type="entry name" value="Chaperone J-domain"/>
    <property type="match status" value="1"/>
</dbReference>
<organism evidence="5 6">
    <name type="scientific">Vibrio porteresiae DSM 19223</name>
    <dbReference type="NCBI Taxonomy" id="1123496"/>
    <lineage>
        <taxon>Bacteria</taxon>
        <taxon>Pseudomonadati</taxon>
        <taxon>Pseudomonadota</taxon>
        <taxon>Gammaproteobacteria</taxon>
        <taxon>Vibrionales</taxon>
        <taxon>Vibrionaceae</taxon>
        <taxon>Vibrio</taxon>
    </lineage>
</organism>
<dbReference type="Gene3D" id="1.10.287.110">
    <property type="entry name" value="DnaJ domain"/>
    <property type="match status" value="1"/>
</dbReference>
<dbReference type="InterPro" id="IPR006597">
    <property type="entry name" value="Sel1-like"/>
</dbReference>
<feature type="transmembrane region" description="Helical" evidence="3">
    <location>
        <begin position="206"/>
        <end position="226"/>
    </location>
</feature>
<name>A0ABZ0Q977_9VIBR</name>
<dbReference type="PANTHER" id="PTHR11102:SF160">
    <property type="entry name" value="ERAD-ASSOCIATED E3 UBIQUITIN-PROTEIN LIGASE COMPONENT HRD3"/>
    <property type="match status" value="1"/>
</dbReference>
<gene>
    <name evidence="5" type="ORF">R8Z52_12825</name>
</gene>
<evidence type="ECO:0000256" key="2">
    <source>
        <dbReference type="SAM" id="MobiDB-lite"/>
    </source>
</evidence>
<feature type="region of interest" description="Disordered" evidence="2">
    <location>
        <begin position="175"/>
        <end position="197"/>
    </location>
</feature>
<evidence type="ECO:0000256" key="4">
    <source>
        <dbReference type="SAM" id="SignalP"/>
    </source>
</evidence>
<dbReference type="SUPFAM" id="SSF81901">
    <property type="entry name" value="HCP-like"/>
    <property type="match status" value="1"/>
</dbReference>
<keyword evidence="3" id="KW-1133">Transmembrane helix</keyword>
<dbReference type="PANTHER" id="PTHR11102">
    <property type="entry name" value="SEL-1-LIKE PROTEIN"/>
    <property type="match status" value="1"/>
</dbReference>
<reference evidence="5 6" key="1">
    <citation type="submission" date="2023-11" db="EMBL/GenBank/DDBJ databases">
        <title>Plant-associative lifestyle of Vibrio porteresiae and its evolutionary dynamics.</title>
        <authorList>
            <person name="Rameshkumar N."/>
            <person name="Kirti K."/>
        </authorList>
    </citation>
    <scope>NUCLEOTIDE SEQUENCE [LARGE SCALE GENOMIC DNA]</scope>
    <source>
        <strain evidence="5 6">MSSRF30</strain>
    </source>
</reference>
<sequence length="363" mass="40866">MLRLFLLLILFWTPLATSADLSALITQAQANSVQAQYALGLEYQQGQNTTRSLPDAFYWFEKAAQQGHSKAMEQVAEAYLYGLGTDKNPQQAVFWLTKLALLGQTAAQTTLADYYQKLGAQRIDAQDLAQLWYHIASEKDPQAEAKYTQILEDQFNQQRARQVASIKQLEQAIPDANPSSATNNNSQQMSNNESGNNGDGSVASDYLLLVCLLILLFALVWSANLWRRRNQQKEQHARDEKHAQQHQANEQQKQLKKQKQQLETLFHEVQRLQGDKQKLTALLTKKMQASAPPPPPAPNAAAQNLALACALLGFNPAQIPDEKAIKLRYKQLSKIYHPDMKGTEEEMKRLNGAVKLVMAQRKK</sequence>
<evidence type="ECO:0000313" key="6">
    <source>
        <dbReference type="Proteomes" id="UP001304071"/>
    </source>
</evidence>
<keyword evidence="3" id="KW-0472">Membrane</keyword>
<evidence type="ECO:0008006" key="7">
    <source>
        <dbReference type="Google" id="ProtNLM"/>
    </source>
</evidence>
<dbReference type="InterPro" id="IPR050767">
    <property type="entry name" value="Sel1_AlgK"/>
</dbReference>
<dbReference type="Gene3D" id="1.25.40.10">
    <property type="entry name" value="Tetratricopeptide repeat domain"/>
    <property type="match status" value="1"/>
</dbReference>
<dbReference type="InterPro" id="IPR036869">
    <property type="entry name" value="J_dom_sf"/>
</dbReference>